<evidence type="ECO:0000256" key="1">
    <source>
        <dbReference type="SAM" id="MobiDB-lite"/>
    </source>
</evidence>
<dbReference type="Proteomes" id="UP001237152">
    <property type="component" value="Segment"/>
</dbReference>
<feature type="compositionally biased region" description="Basic and acidic residues" evidence="1">
    <location>
        <begin position="1"/>
        <end position="15"/>
    </location>
</feature>
<accession>A0A4D6EJP5</accession>
<evidence type="ECO:0000313" key="2">
    <source>
        <dbReference type="EMBL" id="QBZ81708.1"/>
    </source>
</evidence>
<sequence>MKRHDTERNDNDRRRPAARGRGTASRDNRAISPLASATDDLRVLCGRLNDGTASADDIFAAMRLSDGARVGTAPIIVVGDGSQMVGVEQKCTGLVAAYEALWSSLDDHAIQALIRNGPSGWPPTFVDVERAYIALAPRSAPAHVARIQMDPSDNVVRAAQRLGHALSDAARTRESMRTVARLPFAEAWTPVLDWAGAEHLRDCTPHARYTIAIVRRLDGDTIVLLRDVGGDRPSVGLLHVETRDMLPVDDARLLVLAPVPPALVIYGDLLGLFLAALAHRPVGVDYGTPTERLLTPTLAGLAQIKGALDSRRGLHASAAAFMQRLFPATVALDAYAPVRSIDLSECQLVLALRLFAGQVEARRAVVPQAATVAPPPSDTAAVVYPEPLHGDTASTDTPDAIAVATWDRVCAAAALPDGTLTESHRLVDVARFWGHEPDAAEIARPELLCASLALARNLLAQQ</sequence>
<protein>
    <submittedName>
        <fullName evidence="2">Uncharacterized protein</fullName>
    </submittedName>
</protein>
<gene>
    <name evidence="2" type="ORF">pclt_cds_1126</name>
</gene>
<dbReference type="EMBL" id="MK174290">
    <property type="protein sequence ID" value="QBZ81708.1"/>
    <property type="molecule type" value="Genomic_DNA"/>
</dbReference>
<feature type="region of interest" description="Disordered" evidence="1">
    <location>
        <begin position="1"/>
        <end position="28"/>
    </location>
</feature>
<proteinExistence type="predicted"/>
<evidence type="ECO:0000313" key="3">
    <source>
        <dbReference type="Proteomes" id="UP001237152"/>
    </source>
</evidence>
<reference evidence="2" key="1">
    <citation type="journal article" date="2019" name="Front. Microbiol.">
        <title>Pandoravirus Celtis Illustrates the Microevolution Processes at Work in the Giant Pandoraviridae Genomes.</title>
        <authorList>
            <person name="Legendre M."/>
            <person name="Alempic J.M."/>
            <person name="Philippe N."/>
            <person name="Lartigue A."/>
            <person name="Jeudy S."/>
            <person name="Poirot O."/>
            <person name="Ta N.T."/>
            <person name="Nin S."/>
            <person name="Coute Y."/>
            <person name="Abergel C."/>
            <person name="Claverie J.M."/>
        </authorList>
    </citation>
    <scope>NUCLEOTIDE SEQUENCE</scope>
</reference>
<organism evidence="2 3">
    <name type="scientific">Pandoravirus celtis</name>
    <dbReference type="NCBI Taxonomy" id="2568002"/>
    <lineage>
        <taxon>Viruses</taxon>
        <taxon>Pandoravirus</taxon>
    </lineage>
</organism>
<name>A0A4D6EJP5_9VIRU</name>